<comment type="caution">
    <text evidence="4">The sequence shown here is derived from an EMBL/GenBank/DDBJ whole genome shotgun (WGS) entry which is preliminary data.</text>
</comment>
<evidence type="ECO:0000256" key="2">
    <source>
        <dbReference type="PIRNR" id="PIRNR004884"/>
    </source>
</evidence>
<evidence type="ECO:0000259" key="3">
    <source>
        <dbReference type="Pfam" id="PF08544"/>
    </source>
</evidence>
<dbReference type="Pfam" id="PF08544">
    <property type="entry name" value="GHMP_kinases_C"/>
    <property type="match status" value="1"/>
</dbReference>
<keyword evidence="1 2" id="KW-0808">Transferase</keyword>
<accession>A0A2R7Y736</accession>
<dbReference type="EC" id="2.4.2.54" evidence="2"/>
<protein>
    <recommendedName>
        <fullName evidence="2">Beta-ribofuranosylaminobenzene 5'-phosphate synthase</fullName>
        <shortName evidence="2">Beta-RFA-P synthase</shortName>
        <ecNumber evidence="2">2.4.2.54</ecNumber>
    </recommendedName>
</protein>
<sequence>MLKTDECVDGLAIKTYYRIHLGFYRFKDDPYIYGSLGSVINTPNFTMEVCVSEKSFSSVNSPSEESRELIEGILRELNLLKSGLTINLSGYLAHHVGLGSRTKIVMTTLKAIQKLLNPRIDIVKNAVKFGVAQVSGIGLYTFLRGGFIIDSGLKKSAGGSYIRPKPLIRLLLPRNWRVIVALPEGVKGLREYEEKPALDNVVTHPEQEALYRNLLIVLNSIKNRDFKSFGEAITKIQVLTGKYFSRYQGGIFCCEESEHLVNALTKAGALGVGQSSWGPLVYGFVESDKRASNVIQYLRSLEGTLKFRYWIAEVPNVGFELFQIKRM</sequence>
<feature type="domain" description="GHMP kinase C-terminal" evidence="3">
    <location>
        <begin position="221"/>
        <end position="300"/>
    </location>
</feature>
<dbReference type="UniPathway" id="UPA00065"/>
<dbReference type="EMBL" id="NBVN01000002">
    <property type="protein sequence ID" value="PUA33296.1"/>
    <property type="molecule type" value="Genomic_DNA"/>
</dbReference>
<comment type="pathway">
    <text evidence="2">Cofactor biosynthesis; 5,6,7,8-tetrahydromethanopterin biosynthesis.</text>
</comment>
<dbReference type="GO" id="GO:0005524">
    <property type="term" value="F:ATP binding"/>
    <property type="evidence" value="ECO:0007669"/>
    <property type="project" value="UniProtKB-UniRule"/>
</dbReference>
<dbReference type="PANTHER" id="PTHR20861">
    <property type="entry name" value="HOMOSERINE/4-DIPHOSPHOCYTIDYL-2-C-METHYL-D-ERYTHRITOL KINASE"/>
    <property type="match status" value="1"/>
</dbReference>
<name>A0A2R7Y736_9CREN</name>
<proteinExistence type="inferred from homology"/>
<gene>
    <name evidence="4" type="ORF">B7O98_02365</name>
</gene>
<keyword evidence="2" id="KW-0328">Glycosyltransferase</keyword>
<dbReference type="Proteomes" id="UP000244093">
    <property type="component" value="Unassembled WGS sequence"/>
</dbReference>
<evidence type="ECO:0000313" key="5">
    <source>
        <dbReference type="Proteomes" id="UP000244093"/>
    </source>
</evidence>
<dbReference type="GO" id="GO:0043793">
    <property type="term" value="F:beta-ribofuranosylaminobenzene 5'-phosphate synthase activity"/>
    <property type="evidence" value="ECO:0007669"/>
    <property type="project" value="UniProtKB-EC"/>
</dbReference>
<reference evidence="4 5" key="1">
    <citation type="journal article" date="2018" name="Syst. Appl. Microbiol.">
        <title>A new symbiotic nanoarchaeote (Candidatus Nanoclepta minutus) and its host (Zestosphaera tikiterensis gen. nov., sp. nov.) from a New Zealand hot spring.</title>
        <authorList>
            <person name="St John E."/>
            <person name="Liu Y."/>
            <person name="Podar M."/>
            <person name="Stott M.B."/>
            <person name="Meneghin J."/>
            <person name="Chen Z."/>
            <person name="Lagutin K."/>
            <person name="Mitchell K."/>
            <person name="Reysenbach A.L."/>
        </authorList>
    </citation>
    <scope>NUCLEOTIDE SEQUENCE [LARGE SCALE GENOMIC DNA]</scope>
    <source>
        <strain evidence="4">NZ3</strain>
    </source>
</reference>
<comment type="similarity">
    <text evidence="2">Belongs to the beta-RFA-P synthase family.</text>
</comment>
<dbReference type="AlphaFoldDB" id="A0A2R7Y736"/>
<dbReference type="PANTHER" id="PTHR20861:SF6">
    <property type="entry name" value="BETA-RIBOFURANOSYLPHENOL 5'-PHOSPHATE SYNTHASE"/>
    <property type="match status" value="1"/>
</dbReference>
<dbReference type="InterPro" id="IPR013750">
    <property type="entry name" value="GHMP_kinase_C_dom"/>
</dbReference>
<dbReference type="PIRSF" id="PIRSF004884">
    <property type="entry name" value="Sugar_kin_arch"/>
    <property type="match status" value="1"/>
</dbReference>
<dbReference type="SUPFAM" id="SSF54211">
    <property type="entry name" value="Ribosomal protein S5 domain 2-like"/>
    <property type="match status" value="1"/>
</dbReference>
<dbReference type="InterPro" id="IPR004422">
    <property type="entry name" value="RFAP_synthase"/>
</dbReference>
<evidence type="ECO:0000313" key="4">
    <source>
        <dbReference type="EMBL" id="PUA33296.1"/>
    </source>
</evidence>
<comment type="subunit">
    <text evidence="2">Homodimer.</text>
</comment>
<evidence type="ECO:0000256" key="1">
    <source>
        <dbReference type="ARBA" id="ARBA00022679"/>
    </source>
</evidence>
<organism evidence="4 5">
    <name type="scientific">Zestosphaera tikiterensis</name>
    <dbReference type="NCBI Taxonomy" id="1973259"/>
    <lineage>
        <taxon>Archaea</taxon>
        <taxon>Thermoproteota</taxon>
        <taxon>Thermoprotei</taxon>
        <taxon>Desulfurococcales</taxon>
        <taxon>Desulfurococcaceae</taxon>
        <taxon>Zestosphaera</taxon>
    </lineage>
</organism>
<comment type="function">
    <text evidence="2">Catalyzes the condensation of 4-aminobenzoate (pABA) with 5-phospho-alpha-D-ribose 1-diphosphate (PRPP) to produce beta-ribofuranosylaminobenzene 5'-phosphate (beta-RFA-P).</text>
</comment>
<comment type="catalytic activity">
    <reaction evidence="2">
        <text>5-phospho-alpha-D-ribose 1-diphosphate + 4-hydroxybenzoate + H(+) = 4-(beta-D-ribofuranosyl)phenol 5'-phosphate + CO2 + diphosphate</text>
        <dbReference type="Rhea" id="RHEA:48556"/>
        <dbReference type="ChEBI" id="CHEBI:15378"/>
        <dbReference type="ChEBI" id="CHEBI:16526"/>
        <dbReference type="ChEBI" id="CHEBI:17879"/>
        <dbReference type="ChEBI" id="CHEBI:33019"/>
        <dbReference type="ChEBI" id="CHEBI:58017"/>
        <dbReference type="ChEBI" id="CHEBI:82767"/>
        <dbReference type="EC" id="2.4.2.54"/>
    </reaction>
</comment>
<dbReference type="InterPro" id="IPR020568">
    <property type="entry name" value="Ribosomal_Su5_D2-typ_SF"/>
</dbReference>